<dbReference type="Gene3D" id="1.10.533.10">
    <property type="entry name" value="Death Domain, Fas"/>
    <property type="match status" value="1"/>
</dbReference>
<gene>
    <name evidence="5" type="primary">LOC102805649</name>
</gene>
<feature type="region of interest" description="Disordered" evidence="2">
    <location>
        <begin position="597"/>
        <end position="828"/>
    </location>
</feature>
<evidence type="ECO:0000313" key="4">
    <source>
        <dbReference type="Proteomes" id="UP000694865"/>
    </source>
</evidence>
<feature type="compositionally biased region" description="Basic and acidic residues" evidence="2">
    <location>
        <begin position="597"/>
        <end position="647"/>
    </location>
</feature>
<dbReference type="PANTHER" id="PTHR48169:SF7">
    <property type="entry name" value="CASPASE 10"/>
    <property type="match status" value="1"/>
</dbReference>
<organism evidence="4 5">
    <name type="scientific">Saccoglossus kowalevskii</name>
    <name type="common">Acorn worm</name>
    <dbReference type="NCBI Taxonomy" id="10224"/>
    <lineage>
        <taxon>Eukaryota</taxon>
        <taxon>Metazoa</taxon>
        <taxon>Hemichordata</taxon>
        <taxon>Enteropneusta</taxon>
        <taxon>Harrimaniidae</taxon>
        <taxon>Saccoglossus</taxon>
    </lineage>
</organism>
<evidence type="ECO:0000259" key="3">
    <source>
        <dbReference type="PROSITE" id="PS50168"/>
    </source>
</evidence>
<feature type="compositionally biased region" description="Basic and acidic residues" evidence="2">
    <location>
        <begin position="762"/>
        <end position="777"/>
    </location>
</feature>
<dbReference type="PANTHER" id="PTHR48169">
    <property type="entry name" value="DED DOMAIN-CONTAINING PROTEIN"/>
    <property type="match status" value="1"/>
</dbReference>
<reference evidence="5" key="1">
    <citation type="submission" date="2025-08" db="UniProtKB">
        <authorList>
            <consortium name="RefSeq"/>
        </authorList>
    </citation>
    <scope>IDENTIFICATION</scope>
    <source>
        <tissue evidence="5">Testes</tissue>
    </source>
</reference>
<dbReference type="PROSITE" id="PS50168">
    <property type="entry name" value="DED"/>
    <property type="match status" value="1"/>
</dbReference>
<feature type="non-terminal residue" evidence="5">
    <location>
        <position position="828"/>
    </location>
</feature>
<feature type="domain" description="DED" evidence="3">
    <location>
        <begin position="16"/>
        <end position="94"/>
    </location>
</feature>
<dbReference type="RefSeq" id="XP_006816288.1">
    <property type="nucleotide sequence ID" value="XM_006816225.1"/>
</dbReference>
<dbReference type="GeneID" id="102805649"/>
<keyword evidence="4" id="KW-1185">Reference proteome</keyword>
<dbReference type="SUPFAM" id="SSF47986">
    <property type="entry name" value="DEATH domain"/>
    <property type="match status" value="1"/>
</dbReference>
<evidence type="ECO:0000313" key="5">
    <source>
        <dbReference type="RefSeq" id="XP_006816288.1"/>
    </source>
</evidence>
<accession>A0ABM0M8E7</accession>
<evidence type="ECO:0000256" key="1">
    <source>
        <dbReference type="ARBA" id="ARBA00022703"/>
    </source>
</evidence>
<dbReference type="CDD" id="cd00045">
    <property type="entry name" value="DED"/>
    <property type="match status" value="1"/>
</dbReference>
<feature type="compositionally biased region" description="Basic and acidic residues" evidence="2">
    <location>
        <begin position="816"/>
        <end position="828"/>
    </location>
</feature>
<feature type="compositionally biased region" description="Acidic residues" evidence="2">
    <location>
        <begin position="787"/>
        <end position="808"/>
    </location>
</feature>
<dbReference type="Proteomes" id="UP000694865">
    <property type="component" value="Unplaced"/>
</dbReference>
<dbReference type="Pfam" id="PF01335">
    <property type="entry name" value="DED"/>
    <property type="match status" value="1"/>
</dbReference>
<feature type="compositionally biased region" description="Basic and acidic residues" evidence="2">
    <location>
        <begin position="730"/>
        <end position="750"/>
    </location>
</feature>
<evidence type="ECO:0000256" key="2">
    <source>
        <dbReference type="SAM" id="MobiDB-lite"/>
    </source>
</evidence>
<dbReference type="InterPro" id="IPR001875">
    <property type="entry name" value="DED_dom"/>
</dbReference>
<protein>
    <submittedName>
        <fullName evidence="5">Leucine-rich repeat-containing protein DDB_G0290503-like</fullName>
    </submittedName>
</protein>
<feature type="compositionally biased region" description="Acidic residues" evidence="2">
    <location>
        <begin position="673"/>
        <end position="698"/>
    </location>
</feature>
<name>A0ABM0M8E7_SACKO</name>
<proteinExistence type="predicted"/>
<dbReference type="InterPro" id="IPR011029">
    <property type="entry name" value="DEATH-like_dom_sf"/>
</dbReference>
<keyword evidence="1" id="KW-0053">Apoptosis</keyword>
<sequence>MSSASDEDDREEDLDLFHEFIEEIGGQINKRVFRIMKRLSRNKIPQGKLESFEDPADLITALEETNIICRTNTTYLAHILRVANENKLAKQVEEYPLKHHKDIPVPIMVEGTPKDRALYWAAVTMFNRTMERIASSNLSVKMERKQMSKAFKDLDVNLAGVKISSVILIARCWDLNGFLTFKYGLKHGQLEESLTKILITDEMKALVADSGITLRIVAKVDPSVMEKAEKYFREVDDETTIFADAKTTSTIQSLDPMMKSLGYLNLMSMTYPQSPKIESFNELTYRTEQVSGDEVEIGSYQTAEPTYFSEAVDDLEGKQRSVLAIQLDTKYTTTDQLLPILQQFGDVASEYWKQTEIKGTVGLVAMDNCDADMMSSAIPEKAEMFDLLGVRKILHIDSTYQSHIREDEGSVFPCDDNDVCKFLNPPILNIKEIVTGRQAERNMKRTSLRKISPQELYDIPESYMDVAAYIMEVGRVLLKSTNEKCAKLQNQLSEETEAVVQMKERLAERMQYEEKMSKLVACLQIEKNQSEEVKSSLTSKLEELDATVQKKENQIKHLQSRLSEFENEIKELNNVHKSELMKAEVSHQLTKQLLVDEKKARASDVDELKHRVKSMEEKINDEKKESEKAKSDVDKSAADDHDQGEKTQRKKQKDKRKSDADGQVQYIQSDGEEHGDDPGDGEDLGDDNDGGDGNDDSDILSKEKMQIQGKTHKGKSDADEQGTADVQSDGEEHGDDHSDVKEHGDDKDGGDGNGNGTSGTLSKKEVQIQRKTQKSDADGQNTADVQSDGEDLGNDPSDGEEHGDDDGGEGNGDSGIHSKEEVQIQRKT</sequence>